<dbReference type="AlphaFoldDB" id="A0AAJ6YUU6"/>
<keyword evidence="6" id="KW-1185">Reference proteome</keyword>
<dbReference type="Proteomes" id="UP000695007">
    <property type="component" value="Unplaced"/>
</dbReference>
<evidence type="ECO:0000256" key="3">
    <source>
        <dbReference type="ARBA" id="ARBA00022917"/>
    </source>
</evidence>
<dbReference type="PANTHER" id="PTHR20982:SF3">
    <property type="entry name" value="MITOCHONDRIAL RIBOSOME RECYCLING FACTOR PSEUDO 1"/>
    <property type="match status" value="1"/>
</dbReference>
<dbReference type="PANTHER" id="PTHR20982">
    <property type="entry name" value="RIBOSOME RECYCLING FACTOR"/>
    <property type="match status" value="1"/>
</dbReference>
<comment type="similarity">
    <text evidence="1">Belongs to the RRF family.</text>
</comment>
<evidence type="ECO:0000256" key="2">
    <source>
        <dbReference type="ARBA" id="ARBA00020581"/>
    </source>
</evidence>
<dbReference type="GeneID" id="105367681"/>
<dbReference type="InterPro" id="IPR036191">
    <property type="entry name" value="RRF_sf"/>
</dbReference>
<dbReference type="InterPro" id="IPR023584">
    <property type="entry name" value="Ribosome_recyc_fac_dom"/>
</dbReference>
<keyword evidence="3" id="KW-0648">Protein biosynthesis</keyword>
<dbReference type="Gene3D" id="1.10.132.20">
    <property type="entry name" value="Ribosome-recycling factor"/>
    <property type="match status" value="1"/>
</dbReference>
<dbReference type="CTD" id="39067"/>
<protein>
    <recommendedName>
        <fullName evidence="2">Ribosome-recycling factor, mitochondrial</fullName>
    </recommendedName>
    <alternativeName>
        <fullName evidence="4">Ribosome-releasing factor, mitochondrial</fullName>
    </alternativeName>
</protein>
<evidence type="ECO:0000313" key="7">
    <source>
        <dbReference type="RefSeq" id="XP_011504751.1"/>
    </source>
</evidence>
<dbReference type="Pfam" id="PF01765">
    <property type="entry name" value="RRF"/>
    <property type="match status" value="1"/>
</dbReference>
<evidence type="ECO:0000256" key="1">
    <source>
        <dbReference type="ARBA" id="ARBA00005912"/>
    </source>
</evidence>
<evidence type="ECO:0000256" key="4">
    <source>
        <dbReference type="ARBA" id="ARBA00033107"/>
    </source>
</evidence>
<sequence>MTQKQMRISNCILSRNIYLSKLYCAKNKSKEKKKSKPANLDLREVNEIYNVEKLKLQFTRSIENMKNEFVKNFTLRSTVGSIELISVKMEDKEYEIQELAQVNRTPKSVILHVNFPLAIPLIVKAIQNSGLNINPQLDGTTISLPIPKVTKEYREKLAKGLKIVYMKYRDEIKSNRSAAIKTIKGSAIGEDVIRRAVALIEKVADQYLNEIEDIFKNKQTDILGN</sequence>
<dbReference type="RefSeq" id="XP_011504751.1">
    <property type="nucleotide sequence ID" value="XM_011506449.1"/>
</dbReference>
<dbReference type="GO" id="GO:0005739">
    <property type="term" value="C:mitochondrion"/>
    <property type="evidence" value="ECO:0007669"/>
    <property type="project" value="TreeGrafter"/>
</dbReference>
<reference evidence="7" key="1">
    <citation type="submission" date="2025-08" db="UniProtKB">
        <authorList>
            <consortium name="RefSeq"/>
        </authorList>
    </citation>
    <scope>IDENTIFICATION</scope>
</reference>
<accession>A0AAJ6YUU6</accession>
<feature type="domain" description="Ribosome recycling factor" evidence="5">
    <location>
        <begin position="66"/>
        <end position="223"/>
    </location>
</feature>
<dbReference type="GO" id="GO:0043023">
    <property type="term" value="F:ribosomal large subunit binding"/>
    <property type="evidence" value="ECO:0007669"/>
    <property type="project" value="TreeGrafter"/>
</dbReference>
<proteinExistence type="inferred from homology"/>
<name>A0AAJ6YUU6_9HYME</name>
<evidence type="ECO:0000313" key="6">
    <source>
        <dbReference type="Proteomes" id="UP000695007"/>
    </source>
</evidence>
<dbReference type="SUPFAM" id="SSF55194">
    <property type="entry name" value="Ribosome recycling factor, RRF"/>
    <property type="match status" value="1"/>
</dbReference>
<evidence type="ECO:0000259" key="5">
    <source>
        <dbReference type="Pfam" id="PF01765"/>
    </source>
</evidence>
<dbReference type="GO" id="GO:0006412">
    <property type="term" value="P:translation"/>
    <property type="evidence" value="ECO:0007669"/>
    <property type="project" value="UniProtKB-KW"/>
</dbReference>
<dbReference type="Gene3D" id="3.30.1360.40">
    <property type="match status" value="1"/>
</dbReference>
<organism evidence="6 7">
    <name type="scientific">Ceratosolen solmsi marchali</name>
    <dbReference type="NCBI Taxonomy" id="326594"/>
    <lineage>
        <taxon>Eukaryota</taxon>
        <taxon>Metazoa</taxon>
        <taxon>Ecdysozoa</taxon>
        <taxon>Arthropoda</taxon>
        <taxon>Hexapoda</taxon>
        <taxon>Insecta</taxon>
        <taxon>Pterygota</taxon>
        <taxon>Neoptera</taxon>
        <taxon>Endopterygota</taxon>
        <taxon>Hymenoptera</taxon>
        <taxon>Apocrita</taxon>
        <taxon>Proctotrupomorpha</taxon>
        <taxon>Chalcidoidea</taxon>
        <taxon>Agaonidae</taxon>
        <taxon>Agaoninae</taxon>
        <taxon>Ceratosolen</taxon>
    </lineage>
</organism>
<dbReference type="InterPro" id="IPR002661">
    <property type="entry name" value="Ribosome_recyc_fac"/>
</dbReference>
<dbReference type="KEGG" id="csol:105367681"/>
<gene>
    <name evidence="7" type="primary">LOC105367681</name>
</gene>